<keyword evidence="2" id="KW-1185">Reference proteome</keyword>
<protein>
    <submittedName>
        <fullName evidence="1">DUF2691 family protein</fullName>
    </submittedName>
</protein>
<dbReference type="EMBL" id="CP059540">
    <property type="protein sequence ID" value="QMT18861.1"/>
    <property type="molecule type" value="Genomic_DNA"/>
</dbReference>
<evidence type="ECO:0000313" key="2">
    <source>
        <dbReference type="Proteomes" id="UP000514716"/>
    </source>
</evidence>
<proteinExistence type="predicted"/>
<name>A0A7D7RIG1_PLAMR</name>
<evidence type="ECO:0000313" key="1">
    <source>
        <dbReference type="EMBL" id="QMT18861.1"/>
    </source>
</evidence>
<accession>A0A7D7RIG1</accession>
<dbReference type="InterPro" id="IPR020216">
    <property type="entry name" value="Uncharacterised_YncE"/>
</dbReference>
<organism evidence="1 2">
    <name type="scientific">Planococcus maritimus</name>
    <dbReference type="NCBI Taxonomy" id="192421"/>
    <lineage>
        <taxon>Bacteria</taxon>
        <taxon>Bacillati</taxon>
        <taxon>Bacillota</taxon>
        <taxon>Bacilli</taxon>
        <taxon>Bacillales</taxon>
        <taxon>Caryophanaceae</taxon>
        <taxon>Planococcus</taxon>
    </lineage>
</organism>
<dbReference type="KEGG" id="pdec:H1Q58_07870"/>
<sequence>MYKGISFELPNGYGSYLKDIFQPINVLDFDWDITNIEAYASSDSSHVNDLFPPNKEHIQGSKLQEIIETKQAYLIFVELRAFQGPITSHPKTYKEFMASDCQLILLLADSIYTTIYCKDQQMLHSLYENARNLGFQKLVYLSEQNDSRNRLSVW</sequence>
<dbReference type="Pfam" id="PF10903">
    <property type="entry name" value="DUF2691"/>
    <property type="match status" value="1"/>
</dbReference>
<reference evidence="1 2" key="1">
    <citation type="submission" date="2020-07" db="EMBL/GenBank/DDBJ databases">
        <title>Screening of a cold-adapted Planococcus bacterium producing protease in traditional shrimp paste and protease identification by genome sequencing.</title>
        <authorList>
            <person name="Gao R."/>
            <person name="Leng W."/>
            <person name="Chu Q."/>
            <person name="Wu X."/>
            <person name="Liu H."/>
            <person name="Li X."/>
        </authorList>
    </citation>
    <scope>NUCLEOTIDE SEQUENCE [LARGE SCALE GENOMIC DNA]</scope>
    <source>
        <strain evidence="1 2">XJ11</strain>
    </source>
</reference>
<dbReference type="Proteomes" id="UP000514716">
    <property type="component" value="Chromosome"/>
</dbReference>
<dbReference type="AlphaFoldDB" id="A0A7D7RIG1"/>
<gene>
    <name evidence="1" type="ORF">H1Q58_07870</name>
</gene>
<dbReference type="RefSeq" id="WP_182093323.1">
    <property type="nucleotide sequence ID" value="NZ_CP059540.1"/>
</dbReference>